<gene>
    <name evidence="12" type="ORF">NP493_1799g00005</name>
</gene>
<dbReference type="GO" id="GO:0006629">
    <property type="term" value="P:lipid metabolic process"/>
    <property type="evidence" value="ECO:0007669"/>
    <property type="project" value="TreeGrafter"/>
</dbReference>
<sequence length="409" mass="45617">MYRQNFPEDPGMHNMADAGSSTRVTYRKNPNFIERIGSSLAGIVVGIALIGVSCYLTFWNEGRAVQTARSLEEGLKSVVTLGSAEVVFEENNGKLVHLSGPLQTDKFLFDDTYNVAVHAVKLRRSVDMFQWVEEERKREVNEGSQTREETTYSYSTEWKSELVRSSSFYNPNGHHNPESMRVSSQQQTAPDPHVGSFFLSSGLTGSITNYRKLNPQEKPKDVSVKLLDGVFYHSQDPMHPEVGDLRVTFEYAGRSGKESAKLGPPDVVSIVAKQQGHSLVHYQTNAGDSLEILYIGDLSAEEIFAKEQSQNAMLTWALRGAGWLLMFIGFSCMTSIVNTLVDWLPIVREIVNFGMATLNFSLSLSLSLSVIALGWIRYRPLLGVTILALAATPFVLSHLRRNKKKNRTA</sequence>
<evidence type="ECO:0000256" key="9">
    <source>
        <dbReference type="ARBA" id="ARBA00023242"/>
    </source>
</evidence>
<keyword evidence="6" id="KW-0256">Endoplasmic reticulum</keyword>
<dbReference type="GO" id="GO:0005789">
    <property type="term" value="C:endoplasmic reticulum membrane"/>
    <property type="evidence" value="ECO:0007669"/>
    <property type="project" value="UniProtKB-SubCell"/>
</dbReference>
<evidence type="ECO:0000256" key="3">
    <source>
        <dbReference type="ARBA" id="ARBA00004586"/>
    </source>
</evidence>
<dbReference type="AlphaFoldDB" id="A0AAD9JSE0"/>
<evidence type="ECO:0000256" key="8">
    <source>
        <dbReference type="ARBA" id="ARBA00023136"/>
    </source>
</evidence>
<keyword evidence="9" id="KW-0539">Nucleus</keyword>
<evidence type="ECO:0000313" key="12">
    <source>
        <dbReference type="EMBL" id="KAK2158463.1"/>
    </source>
</evidence>
<comment type="subcellular location">
    <subcellularLocation>
        <location evidence="1">Endomembrane system</location>
        <topology evidence="1">Multi-pass membrane protein</topology>
    </subcellularLocation>
    <subcellularLocation>
        <location evidence="3">Endoplasmic reticulum membrane</location>
    </subcellularLocation>
    <subcellularLocation>
        <location evidence="2">Nucleus envelope</location>
    </subcellularLocation>
</comment>
<dbReference type="PANTHER" id="PTHR13416">
    <property type="match status" value="1"/>
</dbReference>
<feature type="region of interest" description="Disordered" evidence="10">
    <location>
        <begin position="168"/>
        <end position="195"/>
    </location>
</feature>
<accession>A0AAD9JSE0</accession>
<dbReference type="PANTHER" id="PTHR13416:SF2">
    <property type="entry name" value="TRANSMEMBRANE PROTEIN 43"/>
    <property type="match status" value="1"/>
</dbReference>
<reference evidence="12" key="1">
    <citation type="journal article" date="2023" name="Mol. Biol. Evol.">
        <title>Third-Generation Sequencing Reveals the Adaptive Role of the Epigenome in Three Deep-Sea Polychaetes.</title>
        <authorList>
            <person name="Perez M."/>
            <person name="Aroh O."/>
            <person name="Sun Y."/>
            <person name="Lan Y."/>
            <person name="Juniper S.K."/>
            <person name="Young C.R."/>
            <person name="Angers B."/>
            <person name="Qian P.Y."/>
        </authorList>
    </citation>
    <scope>NUCLEOTIDE SEQUENCE</scope>
    <source>
        <strain evidence="12">R07B-5</strain>
    </source>
</reference>
<protein>
    <recommendedName>
        <fullName evidence="14">Transmembrane protein 43</fullName>
    </recommendedName>
</protein>
<dbReference type="Proteomes" id="UP001209878">
    <property type="component" value="Unassembled WGS sequence"/>
</dbReference>
<evidence type="ECO:0000256" key="11">
    <source>
        <dbReference type="SAM" id="Phobius"/>
    </source>
</evidence>
<dbReference type="Pfam" id="PF07787">
    <property type="entry name" value="TMEM43"/>
    <property type="match status" value="1"/>
</dbReference>
<proteinExistence type="inferred from homology"/>
<feature type="transmembrane region" description="Helical" evidence="11">
    <location>
        <begin position="316"/>
        <end position="341"/>
    </location>
</feature>
<organism evidence="12 13">
    <name type="scientific">Ridgeia piscesae</name>
    <name type="common">Tubeworm</name>
    <dbReference type="NCBI Taxonomy" id="27915"/>
    <lineage>
        <taxon>Eukaryota</taxon>
        <taxon>Metazoa</taxon>
        <taxon>Spiralia</taxon>
        <taxon>Lophotrochozoa</taxon>
        <taxon>Annelida</taxon>
        <taxon>Polychaeta</taxon>
        <taxon>Sedentaria</taxon>
        <taxon>Canalipalpata</taxon>
        <taxon>Sabellida</taxon>
        <taxon>Siboglinidae</taxon>
        <taxon>Ridgeia</taxon>
    </lineage>
</organism>
<evidence type="ECO:0000256" key="6">
    <source>
        <dbReference type="ARBA" id="ARBA00022824"/>
    </source>
</evidence>
<dbReference type="EMBL" id="JAODUO010001796">
    <property type="protein sequence ID" value="KAK2158463.1"/>
    <property type="molecule type" value="Genomic_DNA"/>
</dbReference>
<feature type="transmembrane region" description="Helical" evidence="11">
    <location>
        <begin position="36"/>
        <end position="59"/>
    </location>
</feature>
<evidence type="ECO:0008006" key="14">
    <source>
        <dbReference type="Google" id="ProtNLM"/>
    </source>
</evidence>
<keyword evidence="13" id="KW-1185">Reference proteome</keyword>
<keyword evidence="8 11" id="KW-0472">Membrane</keyword>
<evidence type="ECO:0000256" key="2">
    <source>
        <dbReference type="ARBA" id="ARBA00004259"/>
    </source>
</evidence>
<comment type="caution">
    <text evidence="12">The sequence shown here is derived from an EMBL/GenBank/DDBJ whole genome shotgun (WGS) entry which is preliminary data.</text>
</comment>
<feature type="transmembrane region" description="Helical" evidence="11">
    <location>
        <begin position="381"/>
        <end position="399"/>
    </location>
</feature>
<dbReference type="GO" id="GO:0005637">
    <property type="term" value="C:nuclear inner membrane"/>
    <property type="evidence" value="ECO:0007669"/>
    <property type="project" value="TreeGrafter"/>
</dbReference>
<evidence type="ECO:0000256" key="4">
    <source>
        <dbReference type="ARBA" id="ARBA00006627"/>
    </source>
</evidence>
<keyword evidence="7 11" id="KW-1133">Transmembrane helix</keyword>
<evidence type="ECO:0000256" key="5">
    <source>
        <dbReference type="ARBA" id="ARBA00022692"/>
    </source>
</evidence>
<evidence type="ECO:0000313" key="13">
    <source>
        <dbReference type="Proteomes" id="UP001209878"/>
    </source>
</evidence>
<feature type="transmembrane region" description="Helical" evidence="11">
    <location>
        <begin position="353"/>
        <end position="375"/>
    </location>
</feature>
<name>A0AAD9JSE0_RIDPI</name>
<evidence type="ECO:0000256" key="7">
    <source>
        <dbReference type="ARBA" id="ARBA00022989"/>
    </source>
</evidence>
<evidence type="ECO:0000256" key="1">
    <source>
        <dbReference type="ARBA" id="ARBA00004127"/>
    </source>
</evidence>
<evidence type="ECO:0000256" key="10">
    <source>
        <dbReference type="SAM" id="MobiDB-lite"/>
    </source>
</evidence>
<comment type="similarity">
    <text evidence="4">Belongs to the TMEM43 family.</text>
</comment>
<keyword evidence="5 11" id="KW-0812">Transmembrane</keyword>
<dbReference type="InterPro" id="IPR012430">
    <property type="entry name" value="TMEM43_fam"/>
</dbReference>
<dbReference type="GO" id="GO:0071763">
    <property type="term" value="P:nuclear membrane organization"/>
    <property type="evidence" value="ECO:0007669"/>
    <property type="project" value="TreeGrafter"/>
</dbReference>